<accession>A0A9K3NIM4</accession>
<dbReference type="Proteomes" id="UP000215914">
    <property type="component" value="Unassembled WGS sequence"/>
</dbReference>
<feature type="compositionally biased region" description="Basic and acidic residues" evidence="1">
    <location>
        <begin position="15"/>
        <end position="32"/>
    </location>
</feature>
<reference evidence="2" key="2">
    <citation type="submission" date="2020-06" db="EMBL/GenBank/DDBJ databases">
        <title>Helianthus annuus Genome sequencing and assembly Release 2.</title>
        <authorList>
            <person name="Gouzy J."/>
            <person name="Langlade N."/>
            <person name="Munos S."/>
        </authorList>
    </citation>
    <scope>NUCLEOTIDE SEQUENCE</scope>
    <source>
        <tissue evidence="2">Leaves</tissue>
    </source>
</reference>
<dbReference type="EMBL" id="MNCJ02000321">
    <property type="protein sequence ID" value="KAF5801907.1"/>
    <property type="molecule type" value="Genomic_DNA"/>
</dbReference>
<evidence type="ECO:0000313" key="2">
    <source>
        <dbReference type="EMBL" id="KAF5801907.1"/>
    </source>
</evidence>
<protein>
    <submittedName>
        <fullName evidence="2">Uncharacterized protein</fullName>
    </submittedName>
</protein>
<evidence type="ECO:0000313" key="3">
    <source>
        <dbReference type="Proteomes" id="UP000215914"/>
    </source>
</evidence>
<feature type="region of interest" description="Disordered" evidence="1">
    <location>
        <begin position="1"/>
        <end position="32"/>
    </location>
</feature>
<reference evidence="2" key="1">
    <citation type="journal article" date="2017" name="Nature">
        <title>The sunflower genome provides insights into oil metabolism, flowering and Asterid evolution.</title>
        <authorList>
            <person name="Badouin H."/>
            <person name="Gouzy J."/>
            <person name="Grassa C.J."/>
            <person name="Murat F."/>
            <person name="Staton S.E."/>
            <person name="Cottret L."/>
            <person name="Lelandais-Briere C."/>
            <person name="Owens G.L."/>
            <person name="Carrere S."/>
            <person name="Mayjonade B."/>
            <person name="Legrand L."/>
            <person name="Gill N."/>
            <person name="Kane N.C."/>
            <person name="Bowers J.E."/>
            <person name="Hubner S."/>
            <person name="Bellec A."/>
            <person name="Berard A."/>
            <person name="Berges H."/>
            <person name="Blanchet N."/>
            <person name="Boniface M.C."/>
            <person name="Brunel D."/>
            <person name="Catrice O."/>
            <person name="Chaidir N."/>
            <person name="Claudel C."/>
            <person name="Donnadieu C."/>
            <person name="Faraut T."/>
            <person name="Fievet G."/>
            <person name="Helmstetter N."/>
            <person name="King M."/>
            <person name="Knapp S.J."/>
            <person name="Lai Z."/>
            <person name="Le Paslier M.C."/>
            <person name="Lippi Y."/>
            <person name="Lorenzon L."/>
            <person name="Mandel J.R."/>
            <person name="Marage G."/>
            <person name="Marchand G."/>
            <person name="Marquand E."/>
            <person name="Bret-Mestries E."/>
            <person name="Morien E."/>
            <person name="Nambeesan S."/>
            <person name="Nguyen T."/>
            <person name="Pegot-Espagnet P."/>
            <person name="Pouilly N."/>
            <person name="Raftis F."/>
            <person name="Sallet E."/>
            <person name="Schiex T."/>
            <person name="Thomas J."/>
            <person name="Vandecasteele C."/>
            <person name="Vares D."/>
            <person name="Vear F."/>
            <person name="Vautrin S."/>
            <person name="Crespi M."/>
            <person name="Mangin B."/>
            <person name="Burke J.M."/>
            <person name="Salse J."/>
            <person name="Munos S."/>
            <person name="Vincourt P."/>
            <person name="Rieseberg L.H."/>
            <person name="Langlade N.B."/>
        </authorList>
    </citation>
    <scope>NUCLEOTIDE SEQUENCE</scope>
    <source>
        <tissue evidence="2">Leaves</tissue>
    </source>
</reference>
<evidence type="ECO:0000256" key="1">
    <source>
        <dbReference type="SAM" id="MobiDB-lite"/>
    </source>
</evidence>
<dbReference type="AlphaFoldDB" id="A0A9K3NIM4"/>
<sequence length="95" mass="10756">MESSPVRKIRYSSTDLKKSLREKETSETEKADQIPYGGAAVARQRLKPSFRRHRSATMTKVFRWSSVVAEMEVEGDDGDECCRVTVTVVEAETTQ</sequence>
<name>A0A9K3NIM4_HELAN</name>
<comment type="caution">
    <text evidence="2">The sequence shown here is derived from an EMBL/GenBank/DDBJ whole genome shotgun (WGS) entry which is preliminary data.</text>
</comment>
<proteinExistence type="predicted"/>
<gene>
    <name evidence="2" type="ORF">HanXRQr2_Chr06g0253551</name>
</gene>
<keyword evidence="3" id="KW-1185">Reference proteome</keyword>
<dbReference type="Gramene" id="mRNA:HanXRQr2_Chr06g0253551">
    <property type="protein sequence ID" value="CDS:HanXRQr2_Chr06g0253551.1"/>
    <property type="gene ID" value="HanXRQr2_Chr06g0253551"/>
</dbReference>
<organism evidence="2 3">
    <name type="scientific">Helianthus annuus</name>
    <name type="common">Common sunflower</name>
    <dbReference type="NCBI Taxonomy" id="4232"/>
    <lineage>
        <taxon>Eukaryota</taxon>
        <taxon>Viridiplantae</taxon>
        <taxon>Streptophyta</taxon>
        <taxon>Embryophyta</taxon>
        <taxon>Tracheophyta</taxon>
        <taxon>Spermatophyta</taxon>
        <taxon>Magnoliopsida</taxon>
        <taxon>eudicotyledons</taxon>
        <taxon>Gunneridae</taxon>
        <taxon>Pentapetalae</taxon>
        <taxon>asterids</taxon>
        <taxon>campanulids</taxon>
        <taxon>Asterales</taxon>
        <taxon>Asteraceae</taxon>
        <taxon>Asteroideae</taxon>
        <taxon>Heliantheae alliance</taxon>
        <taxon>Heliantheae</taxon>
        <taxon>Helianthus</taxon>
    </lineage>
</organism>